<dbReference type="EMBL" id="BMAU01021331">
    <property type="protein sequence ID" value="GFY14807.1"/>
    <property type="molecule type" value="Genomic_DNA"/>
</dbReference>
<evidence type="ECO:0000313" key="2">
    <source>
        <dbReference type="Proteomes" id="UP000887159"/>
    </source>
</evidence>
<protein>
    <submittedName>
        <fullName evidence="1">Uncharacterized protein</fullName>
    </submittedName>
</protein>
<dbReference type="Proteomes" id="UP000887159">
    <property type="component" value="Unassembled WGS sequence"/>
</dbReference>
<comment type="caution">
    <text evidence="1">The sequence shown here is derived from an EMBL/GenBank/DDBJ whole genome shotgun (WGS) entry which is preliminary data.</text>
</comment>
<sequence>MEGEERWEPTYHLQDVFPQNWGRTEPKRTVTCMVIKATANDRRILSPFALMNFVGLDLTLSDRWRWQQPLD</sequence>
<name>A0A8X6SJD5_TRICX</name>
<organism evidence="1 2">
    <name type="scientific">Trichonephila clavipes</name>
    <name type="common">Golden silk orbweaver</name>
    <name type="synonym">Nephila clavipes</name>
    <dbReference type="NCBI Taxonomy" id="2585209"/>
    <lineage>
        <taxon>Eukaryota</taxon>
        <taxon>Metazoa</taxon>
        <taxon>Ecdysozoa</taxon>
        <taxon>Arthropoda</taxon>
        <taxon>Chelicerata</taxon>
        <taxon>Arachnida</taxon>
        <taxon>Araneae</taxon>
        <taxon>Araneomorphae</taxon>
        <taxon>Entelegynae</taxon>
        <taxon>Araneoidea</taxon>
        <taxon>Nephilidae</taxon>
        <taxon>Trichonephila</taxon>
    </lineage>
</organism>
<dbReference type="AlphaFoldDB" id="A0A8X6SJD5"/>
<accession>A0A8X6SJD5</accession>
<proteinExistence type="predicted"/>
<evidence type="ECO:0000313" key="1">
    <source>
        <dbReference type="EMBL" id="GFY14807.1"/>
    </source>
</evidence>
<keyword evidence="2" id="KW-1185">Reference proteome</keyword>
<reference evidence="1" key="1">
    <citation type="submission" date="2020-08" db="EMBL/GenBank/DDBJ databases">
        <title>Multicomponent nature underlies the extraordinary mechanical properties of spider dragline silk.</title>
        <authorList>
            <person name="Kono N."/>
            <person name="Nakamura H."/>
            <person name="Mori M."/>
            <person name="Yoshida Y."/>
            <person name="Ohtoshi R."/>
            <person name="Malay A.D."/>
            <person name="Moran D.A.P."/>
            <person name="Tomita M."/>
            <person name="Numata K."/>
            <person name="Arakawa K."/>
        </authorList>
    </citation>
    <scope>NUCLEOTIDE SEQUENCE</scope>
</reference>
<gene>
    <name evidence="1" type="ORF">TNCV_648501</name>
</gene>